<keyword evidence="9" id="KW-1185">Reference proteome</keyword>
<keyword evidence="4 7" id="KW-0812">Transmembrane</keyword>
<evidence type="ECO:0000313" key="8">
    <source>
        <dbReference type="EMBL" id="MXO61190.1"/>
    </source>
</evidence>
<feature type="transmembrane region" description="Helical" evidence="7">
    <location>
        <begin position="52"/>
        <end position="75"/>
    </location>
</feature>
<name>A0A6I4T1J5_9SPHN</name>
<dbReference type="RefSeq" id="WP_159798029.1">
    <property type="nucleotide sequence ID" value="NZ_WTYM01000059.1"/>
</dbReference>
<accession>A0A6I4T1J5</accession>
<keyword evidence="3" id="KW-0813">Transport</keyword>
<dbReference type="OrthoDB" id="9787815at2"/>
<feature type="transmembrane region" description="Helical" evidence="7">
    <location>
        <begin position="181"/>
        <end position="199"/>
    </location>
</feature>
<feature type="transmembrane region" description="Helical" evidence="7">
    <location>
        <begin position="405"/>
        <end position="423"/>
    </location>
</feature>
<feature type="transmembrane region" description="Helical" evidence="7">
    <location>
        <begin position="381"/>
        <end position="399"/>
    </location>
</feature>
<feature type="transmembrane region" description="Helical" evidence="7">
    <location>
        <begin position="315"/>
        <end position="334"/>
    </location>
</feature>
<comment type="similarity">
    <text evidence="2">Belongs to the major facilitator superfamily.</text>
</comment>
<protein>
    <submittedName>
        <fullName evidence="8">MFS transporter</fullName>
    </submittedName>
</protein>
<feature type="transmembrane region" description="Helical" evidence="7">
    <location>
        <begin position="264"/>
        <end position="284"/>
    </location>
</feature>
<evidence type="ECO:0000256" key="6">
    <source>
        <dbReference type="ARBA" id="ARBA00023136"/>
    </source>
</evidence>
<evidence type="ECO:0000256" key="2">
    <source>
        <dbReference type="ARBA" id="ARBA00008335"/>
    </source>
</evidence>
<dbReference type="InterPro" id="IPR011701">
    <property type="entry name" value="MFS"/>
</dbReference>
<dbReference type="Proteomes" id="UP000433652">
    <property type="component" value="Unassembled WGS sequence"/>
</dbReference>
<dbReference type="EMBL" id="WTYM01000059">
    <property type="protein sequence ID" value="MXO61190.1"/>
    <property type="molecule type" value="Genomic_DNA"/>
</dbReference>
<evidence type="ECO:0000256" key="1">
    <source>
        <dbReference type="ARBA" id="ARBA00004141"/>
    </source>
</evidence>
<gene>
    <name evidence="8" type="ORF">GRI89_16725</name>
</gene>
<feature type="transmembrane region" description="Helical" evidence="7">
    <location>
        <begin position="87"/>
        <end position="108"/>
    </location>
</feature>
<dbReference type="SUPFAM" id="SSF103473">
    <property type="entry name" value="MFS general substrate transporter"/>
    <property type="match status" value="1"/>
</dbReference>
<dbReference type="InterPro" id="IPR036259">
    <property type="entry name" value="MFS_trans_sf"/>
</dbReference>
<comment type="subcellular location">
    <subcellularLocation>
        <location evidence="1">Membrane</location>
        <topology evidence="1">Multi-pass membrane protein</topology>
    </subcellularLocation>
</comment>
<evidence type="ECO:0000256" key="4">
    <source>
        <dbReference type="ARBA" id="ARBA00022692"/>
    </source>
</evidence>
<reference evidence="8 9" key="1">
    <citation type="submission" date="2019-12" db="EMBL/GenBank/DDBJ databases">
        <title>Genomic-based taxomic classification of the family Erythrobacteraceae.</title>
        <authorList>
            <person name="Xu L."/>
        </authorList>
    </citation>
    <scope>NUCLEOTIDE SEQUENCE [LARGE SCALE GENOMIC DNA]</scope>
    <source>
        <strain evidence="8 9">MCCC 1K01500</strain>
    </source>
</reference>
<sequence>MAEPAAGSMILSENKILRIFSFFLFYLGQGLPLGVSQVALPAWLVMNGAEESAVAAIIATAFLPWSFKFIPAALMDRYAYLAMGRRRLWLICAQMLMVIGFAIAAIVAPGPDNLEVILSIVILIGTGSAIQDVAVDGMAVDILSDEEQGTASAFMFGGQTVGRALSGAIAGFSLQHYGSATTFWIFLPIILLITLYVVVIRERPGEKRFPWSEGAASPVNLERHVGAWWPMARAAFKSLIKFDSLKLVTGSVAARMGSGMFSPMWPIIGGIGFVGFTTAGYSSMVSSVDLVMAVVSIGVGSFLTLRLGARVASSLVYSTYFLLAIFVLYGQAYWSAMTPFIIMSCVWSMHDTLTSICTNPLRMQLSDPTVAATQFTIYNSLSNLPVTFGATLFAVLGGTKELGTVMWTSGGLMLLGALIFSTLKAGSRHEAAEPVPEFN</sequence>
<organism evidence="8 9">
    <name type="scientific">Croceibacterium salegens</name>
    <dbReference type="NCBI Taxonomy" id="1737568"/>
    <lineage>
        <taxon>Bacteria</taxon>
        <taxon>Pseudomonadati</taxon>
        <taxon>Pseudomonadota</taxon>
        <taxon>Alphaproteobacteria</taxon>
        <taxon>Sphingomonadales</taxon>
        <taxon>Erythrobacteraceae</taxon>
        <taxon>Croceibacterium</taxon>
    </lineage>
</organism>
<dbReference type="PANTHER" id="PTHR12778:SF10">
    <property type="entry name" value="MAJOR FACILITATOR SUPERFAMILY DOMAIN-CONTAINING PROTEIN 3"/>
    <property type="match status" value="1"/>
</dbReference>
<comment type="caution">
    <text evidence="8">The sequence shown here is derived from an EMBL/GenBank/DDBJ whole genome shotgun (WGS) entry which is preliminary data.</text>
</comment>
<dbReference type="GO" id="GO:0022857">
    <property type="term" value="F:transmembrane transporter activity"/>
    <property type="evidence" value="ECO:0007669"/>
    <property type="project" value="InterPro"/>
</dbReference>
<dbReference type="InterPro" id="IPR004752">
    <property type="entry name" value="AmpG_permease/AT-1"/>
</dbReference>
<proteinExistence type="inferred from homology"/>
<evidence type="ECO:0000256" key="3">
    <source>
        <dbReference type="ARBA" id="ARBA00022448"/>
    </source>
</evidence>
<dbReference type="AlphaFoldDB" id="A0A6I4T1J5"/>
<dbReference type="Gene3D" id="1.20.1250.20">
    <property type="entry name" value="MFS general substrate transporter like domains"/>
    <property type="match status" value="1"/>
</dbReference>
<dbReference type="PANTHER" id="PTHR12778">
    <property type="entry name" value="SOLUTE CARRIER FAMILY 33 ACETYL-COA TRANSPORTER -RELATED"/>
    <property type="match status" value="1"/>
</dbReference>
<evidence type="ECO:0000256" key="7">
    <source>
        <dbReference type="SAM" id="Phobius"/>
    </source>
</evidence>
<keyword evidence="5 7" id="KW-1133">Transmembrane helix</keyword>
<dbReference type="GO" id="GO:0016020">
    <property type="term" value="C:membrane"/>
    <property type="evidence" value="ECO:0007669"/>
    <property type="project" value="UniProtKB-SubCell"/>
</dbReference>
<feature type="transmembrane region" description="Helical" evidence="7">
    <location>
        <begin position="19"/>
        <end position="40"/>
    </location>
</feature>
<dbReference type="Pfam" id="PF07690">
    <property type="entry name" value="MFS_1"/>
    <property type="match status" value="1"/>
</dbReference>
<evidence type="ECO:0000256" key="5">
    <source>
        <dbReference type="ARBA" id="ARBA00022989"/>
    </source>
</evidence>
<keyword evidence="6 7" id="KW-0472">Membrane</keyword>
<evidence type="ECO:0000313" key="9">
    <source>
        <dbReference type="Proteomes" id="UP000433652"/>
    </source>
</evidence>
<feature type="transmembrane region" description="Helical" evidence="7">
    <location>
        <begin position="290"/>
        <end position="308"/>
    </location>
</feature>